<dbReference type="CDD" id="cd03424">
    <property type="entry name" value="NUDIX_ADPRase_Nudt5_UGPPase_Nudt14"/>
    <property type="match status" value="1"/>
</dbReference>
<dbReference type="EC" id="3.6.1.13" evidence="4"/>
<accession>A0A173TZ61</accession>
<dbReference type="Proteomes" id="UP000095350">
    <property type="component" value="Unassembled WGS sequence"/>
</dbReference>
<evidence type="ECO:0000256" key="1">
    <source>
        <dbReference type="ARBA" id="ARBA00001946"/>
    </source>
</evidence>
<keyword evidence="2 4" id="KW-0378">Hydrolase</keyword>
<dbReference type="GO" id="GO:0006753">
    <property type="term" value="P:nucleoside phosphate metabolic process"/>
    <property type="evidence" value="ECO:0007669"/>
    <property type="project" value="TreeGrafter"/>
</dbReference>
<feature type="domain" description="Nudix hydrolase" evidence="3">
    <location>
        <begin position="40"/>
        <end position="170"/>
    </location>
</feature>
<dbReference type="PaxDb" id="166486-ERS852572_01782"/>
<dbReference type="STRING" id="166486.ERS852572_01782"/>
<comment type="cofactor">
    <cofactor evidence="1">
        <name>Mg(2+)</name>
        <dbReference type="ChEBI" id="CHEBI:18420"/>
    </cofactor>
</comment>
<proteinExistence type="predicted"/>
<dbReference type="Pfam" id="PF00293">
    <property type="entry name" value="NUDIX"/>
    <property type="match status" value="1"/>
</dbReference>
<evidence type="ECO:0000256" key="2">
    <source>
        <dbReference type="ARBA" id="ARBA00022801"/>
    </source>
</evidence>
<gene>
    <name evidence="4" type="primary">nudF</name>
    <name evidence="4" type="ORF">ERS852572_01782</name>
</gene>
<dbReference type="Gene3D" id="3.90.79.10">
    <property type="entry name" value="Nucleoside Triphosphate Pyrophosphohydrolase"/>
    <property type="match status" value="1"/>
</dbReference>
<name>A0A173TZ61_9FIRM</name>
<protein>
    <submittedName>
        <fullName evidence="4">ADP-ribose pyrophosphatase</fullName>
        <ecNumber evidence="4">3.6.1.13</ecNumber>
    </submittedName>
</protein>
<dbReference type="GeneID" id="61432986"/>
<dbReference type="PANTHER" id="PTHR11839">
    <property type="entry name" value="UDP/ADP-SUGAR PYROPHOSPHATASE"/>
    <property type="match status" value="1"/>
</dbReference>
<dbReference type="GO" id="GO:0047631">
    <property type="term" value="F:ADP-ribose diphosphatase activity"/>
    <property type="evidence" value="ECO:0007669"/>
    <property type="project" value="UniProtKB-EC"/>
</dbReference>
<dbReference type="InterPro" id="IPR015797">
    <property type="entry name" value="NUDIX_hydrolase-like_dom_sf"/>
</dbReference>
<dbReference type="PANTHER" id="PTHR11839:SF18">
    <property type="entry name" value="NUDIX HYDROLASE DOMAIN-CONTAINING PROTEIN"/>
    <property type="match status" value="1"/>
</dbReference>
<evidence type="ECO:0000259" key="3">
    <source>
        <dbReference type="PROSITE" id="PS51462"/>
    </source>
</evidence>
<organism evidence="4 5">
    <name type="scientific">Roseburia intestinalis</name>
    <dbReference type="NCBI Taxonomy" id="166486"/>
    <lineage>
        <taxon>Bacteria</taxon>
        <taxon>Bacillati</taxon>
        <taxon>Bacillota</taxon>
        <taxon>Clostridia</taxon>
        <taxon>Lachnospirales</taxon>
        <taxon>Lachnospiraceae</taxon>
        <taxon>Roseburia</taxon>
    </lineage>
</organism>
<reference evidence="4 5" key="1">
    <citation type="submission" date="2015-09" db="EMBL/GenBank/DDBJ databases">
        <authorList>
            <consortium name="Pathogen Informatics"/>
        </authorList>
    </citation>
    <scope>NUCLEOTIDE SEQUENCE [LARGE SCALE GENOMIC DNA]</scope>
    <source>
        <strain evidence="4 5">2789STDY5834960</strain>
    </source>
</reference>
<dbReference type="InterPro" id="IPR000086">
    <property type="entry name" value="NUDIX_hydrolase_dom"/>
</dbReference>
<dbReference type="PROSITE" id="PS51462">
    <property type="entry name" value="NUDIX"/>
    <property type="match status" value="1"/>
</dbReference>
<evidence type="ECO:0000313" key="4">
    <source>
        <dbReference type="EMBL" id="CUN07376.1"/>
    </source>
</evidence>
<sequence length="184" mass="20902">MDQQVKRVKRELVKNGAILDIYTDTMQLPDGKLEEWDFISHRKGAAAVVPVRGDGKILMVRQYRNAIDRMTLEIPAGSRDSVTEDTKVCAARELEEETGYRSDDLTRLLSLKTTVAFCDEFIDVYLARNLKPGHQHLDEGEFLDVEAHDIDELCQMIYDGKLQDAKTVSALLAYKNLLNQEKNA</sequence>
<dbReference type="GO" id="GO:0019693">
    <property type="term" value="P:ribose phosphate metabolic process"/>
    <property type="evidence" value="ECO:0007669"/>
    <property type="project" value="TreeGrafter"/>
</dbReference>
<dbReference type="EMBL" id="CYXZ01000012">
    <property type="protein sequence ID" value="CUN07376.1"/>
    <property type="molecule type" value="Genomic_DNA"/>
</dbReference>
<dbReference type="AlphaFoldDB" id="A0A173TZ61"/>
<dbReference type="SUPFAM" id="SSF55811">
    <property type="entry name" value="Nudix"/>
    <property type="match status" value="1"/>
</dbReference>
<dbReference type="RefSeq" id="WP_015560654.1">
    <property type="nucleotide sequence ID" value="NZ_CABIYH010000012.1"/>
</dbReference>
<evidence type="ECO:0000313" key="5">
    <source>
        <dbReference type="Proteomes" id="UP000095350"/>
    </source>
</evidence>